<protein>
    <submittedName>
        <fullName evidence="1">Uncharacterized protein</fullName>
    </submittedName>
</protein>
<gene>
    <name evidence="1" type="ORF">M9H77_12201</name>
</gene>
<dbReference type="Proteomes" id="UP001060085">
    <property type="component" value="Linkage Group LG03"/>
</dbReference>
<name>A0ACC0BGU1_CATRO</name>
<evidence type="ECO:0000313" key="1">
    <source>
        <dbReference type="EMBL" id="KAI5671837.1"/>
    </source>
</evidence>
<keyword evidence="2" id="KW-1185">Reference proteome</keyword>
<accession>A0ACC0BGU1</accession>
<sequence>MGCRTDKGNPCATLDLGLVALYLLSVILVWIYIGYNSEEMITLIGRRSMLLMWRSSISGDSTFGMTFFYPWRIYHHPEMITLDSISISRESTSAIQHIVILGYMDTSKLGLTDG</sequence>
<evidence type="ECO:0000313" key="2">
    <source>
        <dbReference type="Proteomes" id="UP001060085"/>
    </source>
</evidence>
<reference evidence="2" key="1">
    <citation type="journal article" date="2023" name="Nat. Plants">
        <title>Single-cell RNA sequencing provides a high-resolution roadmap for understanding the multicellular compartmentation of specialized metabolism.</title>
        <authorList>
            <person name="Sun S."/>
            <person name="Shen X."/>
            <person name="Li Y."/>
            <person name="Li Y."/>
            <person name="Wang S."/>
            <person name="Li R."/>
            <person name="Zhang H."/>
            <person name="Shen G."/>
            <person name="Guo B."/>
            <person name="Wei J."/>
            <person name="Xu J."/>
            <person name="St-Pierre B."/>
            <person name="Chen S."/>
            <person name="Sun C."/>
        </authorList>
    </citation>
    <scope>NUCLEOTIDE SEQUENCE [LARGE SCALE GENOMIC DNA]</scope>
</reference>
<dbReference type="EMBL" id="CM044703">
    <property type="protein sequence ID" value="KAI5671837.1"/>
    <property type="molecule type" value="Genomic_DNA"/>
</dbReference>
<proteinExistence type="predicted"/>
<organism evidence="1 2">
    <name type="scientific">Catharanthus roseus</name>
    <name type="common">Madagascar periwinkle</name>
    <name type="synonym">Vinca rosea</name>
    <dbReference type="NCBI Taxonomy" id="4058"/>
    <lineage>
        <taxon>Eukaryota</taxon>
        <taxon>Viridiplantae</taxon>
        <taxon>Streptophyta</taxon>
        <taxon>Embryophyta</taxon>
        <taxon>Tracheophyta</taxon>
        <taxon>Spermatophyta</taxon>
        <taxon>Magnoliopsida</taxon>
        <taxon>eudicotyledons</taxon>
        <taxon>Gunneridae</taxon>
        <taxon>Pentapetalae</taxon>
        <taxon>asterids</taxon>
        <taxon>lamiids</taxon>
        <taxon>Gentianales</taxon>
        <taxon>Apocynaceae</taxon>
        <taxon>Rauvolfioideae</taxon>
        <taxon>Vinceae</taxon>
        <taxon>Catharanthinae</taxon>
        <taxon>Catharanthus</taxon>
    </lineage>
</organism>
<comment type="caution">
    <text evidence="1">The sequence shown here is derived from an EMBL/GenBank/DDBJ whole genome shotgun (WGS) entry which is preliminary data.</text>
</comment>